<dbReference type="InterPro" id="IPR039426">
    <property type="entry name" value="TonB-dep_rcpt-like"/>
</dbReference>
<keyword evidence="7 9" id="KW-0472">Membrane</keyword>
<dbReference type="RefSeq" id="WP_201561806.1">
    <property type="nucleotide sequence ID" value="NZ_CAJGZK010000004.1"/>
</dbReference>
<dbReference type="Pfam" id="PF00593">
    <property type="entry name" value="TonB_dep_Rec_b-barrel"/>
    <property type="match status" value="1"/>
</dbReference>
<dbReference type="PANTHER" id="PTHR30069">
    <property type="entry name" value="TONB-DEPENDENT OUTER MEMBRANE RECEPTOR"/>
    <property type="match status" value="1"/>
</dbReference>
<evidence type="ECO:0000256" key="7">
    <source>
        <dbReference type="ARBA" id="ARBA00023136"/>
    </source>
</evidence>
<keyword evidence="12" id="KW-0732">Signal</keyword>
<dbReference type="NCBIfam" id="TIGR01785">
    <property type="entry name" value="TonB-hemin"/>
    <property type="match status" value="1"/>
</dbReference>
<evidence type="ECO:0000256" key="12">
    <source>
        <dbReference type="SAM" id="SignalP"/>
    </source>
</evidence>
<evidence type="ECO:0000256" key="4">
    <source>
        <dbReference type="ARBA" id="ARBA00022452"/>
    </source>
</evidence>
<comment type="caution">
    <text evidence="15">The sequence shown here is derived from an EMBL/GenBank/DDBJ whole genome shotgun (WGS) entry which is preliminary data.</text>
</comment>
<name>A0ABW1W718_9GAMM</name>
<keyword evidence="5 9" id="KW-0812">Transmembrane</keyword>
<dbReference type="InterPro" id="IPR011276">
    <property type="entry name" value="TonB_haem/Hb_rcpt"/>
</dbReference>
<evidence type="ECO:0000256" key="8">
    <source>
        <dbReference type="ARBA" id="ARBA00023237"/>
    </source>
</evidence>
<dbReference type="InterPro" id="IPR037066">
    <property type="entry name" value="Plug_dom_sf"/>
</dbReference>
<feature type="signal peptide" evidence="12">
    <location>
        <begin position="1"/>
        <end position="31"/>
    </location>
</feature>
<evidence type="ECO:0000259" key="13">
    <source>
        <dbReference type="Pfam" id="PF00593"/>
    </source>
</evidence>
<dbReference type="Gene3D" id="2.170.130.10">
    <property type="entry name" value="TonB-dependent receptor, plug domain"/>
    <property type="match status" value="1"/>
</dbReference>
<protein>
    <submittedName>
        <fullName evidence="15">TonB-dependent receptor domain-containing protein</fullName>
    </submittedName>
</protein>
<sequence length="703" mass="75763">MREVKVSRFSGRLTVLSMGVAAVLGAQAASAATVTDMPSSTLQTITVTANSSVRESVQEGGVDVEGYTPAAQASHLSDFLNVVPGVTVGGTSAVNQRIRVRGLDDTNLKVTIDGARQEGTLFYHMGDVTIDSDLLKQAEVSVGNNSVTLGNDALGGAVAFKTVDAADLLKPGQKIGAKLHAGYASNNDELLTSATVFAAPTANTDLLAYYGQRNADAGEDGEGRSIQTEDSKGENILLKAGAYIATDHHLGASFSRTENEGRFPLRPDFPASPGVGSWNEILPQRVKRDTYGLDYTYNPVGNLVNVDTNVYQTETQISRDTDYTTNPGYNWEAGVKTTGAKIQNTSVIDTNVGTHKLIAGVEHYKKESELERDFVKKGTDEAKNTSIYLEDQWKNGKLTLTPGVRYDRYESPEFVAGGKTYDNVVGALAGSYEIAPMTQVFASYTQLFNGPDLSQAIFNSDGDKTYVNSDLKAEEGSNAEIGIVKTLRDLTVAGDALQLSGKYFETDIENFIEFVRSGDKRPGLDCTTGQQGTTSSPKPCQGAVNKEEDYKIKGVELAADYKMENFSMGLSYAHARSKGDKTGYSIPSITGGSADSGDKYMVNLAYEPTDTTELGWRSTYVAAITPKTESAQPEKSNYDVHDIFMSYMPKQVDGLKATVGVYNILDETYASHASRSLDARPDGGLRTDFEPGRNIKASLSYQF</sequence>
<dbReference type="Gene3D" id="2.40.170.20">
    <property type="entry name" value="TonB-dependent receptor, beta-barrel domain"/>
    <property type="match status" value="1"/>
</dbReference>
<evidence type="ECO:0000256" key="5">
    <source>
        <dbReference type="ARBA" id="ARBA00022692"/>
    </source>
</evidence>
<feature type="compositionally biased region" description="Polar residues" evidence="11">
    <location>
        <begin position="527"/>
        <end position="538"/>
    </location>
</feature>
<dbReference type="Proteomes" id="UP001596264">
    <property type="component" value="Unassembled WGS sequence"/>
</dbReference>
<feature type="domain" description="TonB-dependent receptor-like beta-barrel" evidence="13">
    <location>
        <begin position="252"/>
        <end position="664"/>
    </location>
</feature>
<dbReference type="InterPro" id="IPR036942">
    <property type="entry name" value="Beta-barrel_TonB_sf"/>
</dbReference>
<evidence type="ECO:0000256" key="1">
    <source>
        <dbReference type="ARBA" id="ARBA00004571"/>
    </source>
</evidence>
<feature type="domain" description="TonB-dependent receptor plug" evidence="14">
    <location>
        <begin position="71"/>
        <end position="157"/>
    </location>
</feature>
<evidence type="ECO:0000256" key="3">
    <source>
        <dbReference type="ARBA" id="ARBA00022448"/>
    </source>
</evidence>
<dbReference type="Pfam" id="PF07715">
    <property type="entry name" value="Plug"/>
    <property type="match status" value="1"/>
</dbReference>
<dbReference type="InterPro" id="IPR000531">
    <property type="entry name" value="Beta-barrel_TonB"/>
</dbReference>
<evidence type="ECO:0000259" key="14">
    <source>
        <dbReference type="Pfam" id="PF07715"/>
    </source>
</evidence>
<dbReference type="CDD" id="cd01347">
    <property type="entry name" value="ligand_gated_channel"/>
    <property type="match status" value="1"/>
</dbReference>
<organism evidence="15 16">
    <name type="scientific">Psychrobacter glacincola</name>
    <dbReference type="NCBI Taxonomy" id="56810"/>
    <lineage>
        <taxon>Bacteria</taxon>
        <taxon>Pseudomonadati</taxon>
        <taxon>Pseudomonadota</taxon>
        <taxon>Gammaproteobacteria</taxon>
        <taxon>Moraxellales</taxon>
        <taxon>Moraxellaceae</taxon>
        <taxon>Psychrobacter</taxon>
    </lineage>
</organism>
<evidence type="ECO:0000313" key="16">
    <source>
        <dbReference type="Proteomes" id="UP001596264"/>
    </source>
</evidence>
<accession>A0ABW1W718</accession>
<keyword evidence="8 9" id="KW-0998">Cell outer membrane</keyword>
<dbReference type="InterPro" id="IPR012910">
    <property type="entry name" value="Plug_dom"/>
</dbReference>
<evidence type="ECO:0000256" key="10">
    <source>
        <dbReference type="RuleBase" id="RU003357"/>
    </source>
</evidence>
<dbReference type="PROSITE" id="PS52016">
    <property type="entry name" value="TONB_DEPENDENT_REC_3"/>
    <property type="match status" value="1"/>
</dbReference>
<feature type="region of interest" description="Disordered" evidence="11">
    <location>
        <begin position="523"/>
        <end position="542"/>
    </location>
</feature>
<feature type="chain" id="PRO_5046557548" evidence="12">
    <location>
        <begin position="32"/>
        <end position="703"/>
    </location>
</feature>
<evidence type="ECO:0000313" key="15">
    <source>
        <dbReference type="EMBL" id="MFC6381619.1"/>
    </source>
</evidence>
<evidence type="ECO:0000256" key="11">
    <source>
        <dbReference type="SAM" id="MobiDB-lite"/>
    </source>
</evidence>
<evidence type="ECO:0000256" key="6">
    <source>
        <dbReference type="ARBA" id="ARBA00023077"/>
    </source>
</evidence>
<proteinExistence type="inferred from homology"/>
<keyword evidence="6 10" id="KW-0798">TonB box</keyword>
<keyword evidence="3 9" id="KW-0813">Transport</keyword>
<gene>
    <name evidence="15" type="ORF">ACFP58_09155</name>
</gene>
<comment type="subcellular location">
    <subcellularLocation>
        <location evidence="1 9">Cell outer membrane</location>
        <topology evidence="1 9">Multi-pass membrane protein</topology>
    </subcellularLocation>
</comment>
<dbReference type="PANTHER" id="PTHR30069:SF41">
    <property type="entry name" value="HEME_HEMOPEXIN UTILIZATION PROTEIN C"/>
    <property type="match status" value="1"/>
</dbReference>
<keyword evidence="16" id="KW-1185">Reference proteome</keyword>
<keyword evidence="15" id="KW-0675">Receptor</keyword>
<evidence type="ECO:0000256" key="2">
    <source>
        <dbReference type="ARBA" id="ARBA00009810"/>
    </source>
</evidence>
<keyword evidence="4 9" id="KW-1134">Transmembrane beta strand</keyword>
<dbReference type="EMBL" id="JBHSTZ010000025">
    <property type="protein sequence ID" value="MFC6381619.1"/>
    <property type="molecule type" value="Genomic_DNA"/>
</dbReference>
<evidence type="ECO:0000256" key="9">
    <source>
        <dbReference type="PROSITE-ProRule" id="PRU01360"/>
    </source>
</evidence>
<reference evidence="16" key="1">
    <citation type="journal article" date="2019" name="Int. J. Syst. Evol. Microbiol.">
        <title>The Global Catalogue of Microorganisms (GCM) 10K type strain sequencing project: providing services to taxonomists for standard genome sequencing and annotation.</title>
        <authorList>
            <consortium name="The Broad Institute Genomics Platform"/>
            <consortium name="The Broad Institute Genome Sequencing Center for Infectious Disease"/>
            <person name="Wu L."/>
            <person name="Ma J."/>
        </authorList>
    </citation>
    <scope>NUCLEOTIDE SEQUENCE [LARGE SCALE GENOMIC DNA]</scope>
    <source>
        <strain evidence="16">CCM 2050</strain>
    </source>
</reference>
<comment type="similarity">
    <text evidence="2 9 10">Belongs to the TonB-dependent receptor family.</text>
</comment>
<dbReference type="SUPFAM" id="SSF56935">
    <property type="entry name" value="Porins"/>
    <property type="match status" value="1"/>
</dbReference>